<dbReference type="Proteomes" id="UP000317122">
    <property type="component" value="Unassembled WGS sequence"/>
</dbReference>
<evidence type="ECO:0000313" key="2">
    <source>
        <dbReference type="Proteomes" id="UP000317122"/>
    </source>
</evidence>
<proteinExistence type="predicted"/>
<dbReference type="EMBL" id="VLKT01000026">
    <property type="protein sequence ID" value="TWI33091.1"/>
    <property type="molecule type" value="Genomic_DNA"/>
</dbReference>
<dbReference type="RefSeq" id="WP_145720163.1">
    <property type="nucleotide sequence ID" value="NZ_BSPF01000004.1"/>
</dbReference>
<gene>
    <name evidence="1" type="ORF">IQ26_04091</name>
</gene>
<sequence>MATEEEFQRAISDACDFIVRLKKCGLNIVLPEDEGQCQERFEALVNFLATEKGFSDERPEWLTDEMMERAARTIGSRIYSMQQHLRERPV</sequence>
<dbReference type="AlphaFoldDB" id="A0A562NM92"/>
<name>A0A562NM92_9HYPH</name>
<keyword evidence="2" id="KW-1185">Reference proteome</keyword>
<organism evidence="1 2">
    <name type="scientific">Mesorhizobium tianshanense</name>
    <dbReference type="NCBI Taxonomy" id="39844"/>
    <lineage>
        <taxon>Bacteria</taxon>
        <taxon>Pseudomonadati</taxon>
        <taxon>Pseudomonadota</taxon>
        <taxon>Alphaproteobacteria</taxon>
        <taxon>Hyphomicrobiales</taxon>
        <taxon>Phyllobacteriaceae</taxon>
        <taxon>Mesorhizobium</taxon>
    </lineage>
</organism>
<evidence type="ECO:0000313" key="1">
    <source>
        <dbReference type="EMBL" id="TWI33091.1"/>
    </source>
</evidence>
<accession>A0A562NM92</accession>
<comment type="caution">
    <text evidence="1">The sequence shown here is derived from an EMBL/GenBank/DDBJ whole genome shotgun (WGS) entry which is preliminary data.</text>
</comment>
<dbReference type="OrthoDB" id="9856719at2"/>
<protein>
    <submittedName>
        <fullName evidence="1">Uncharacterized protein</fullName>
    </submittedName>
</protein>
<reference evidence="1 2" key="1">
    <citation type="journal article" date="2015" name="Stand. Genomic Sci.">
        <title>Genomic Encyclopedia of Bacterial and Archaeal Type Strains, Phase III: the genomes of soil and plant-associated and newly described type strains.</title>
        <authorList>
            <person name="Whitman W.B."/>
            <person name="Woyke T."/>
            <person name="Klenk H.P."/>
            <person name="Zhou Y."/>
            <person name="Lilburn T.G."/>
            <person name="Beck B.J."/>
            <person name="De Vos P."/>
            <person name="Vandamme P."/>
            <person name="Eisen J.A."/>
            <person name="Garrity G."/>
            <person name="Hugenholtz P."/>
            <person name="Kyrpides N.C."/>
        </authorList>
    </citation>
    <scope>NUCLEOTIDE SEQUENCE [LARGE SCALE GENOMIC DNA]</scope>
    <source>
        <strain evidence="1 2">CGMCC 1.2546</strain>
    </source>
</reference>